<protein>
    <recommendedName>
        <fullName evidence="4">AbrB family transcriptional regulator</fullName>
    </recommendedName>
</protein>
<dbReference type="Pfam" id="PF05145">
    <property type="entry name" value="AbrB"/>
    <property type="match status" value="1"/>
</dbReference>
<feature type="transmembrane region" description="Helical" evidence="1">
    <location>
        <begin position="291"/>
        <end position="313"/>
    </location>
</feature>
<dbReference type="EMBL" id="JACICZ010000002">
    <property type="protein sequence ID" value="MBB3867728.1"/>
    <property type="molecule type" value="Genomic_DNA"/>
</dbReference>
<name>A0AA89NPQ8_9BACL</name>
<dbReference type="NCBIfam" id="TIGR03082">
    <property type="entry name" value="Gneg_AbrB_dup"/>
    <property type="match status" value="2"/>
</dbReference>
<reference evidence="2 3" key="1">
    <citation type="submission" date="2020-08" db="EMBL/GenBank/DDBJ databases">
        <title>Genomic Encyclopedia of Type Strains, Phase IV (KMG-IV): sequencing the most valuable type-strain genomes for metagenomic binning, comparative biology and taxonomic classification.</title>
        <authorList>
            <person name="Goeker M."/>
        </authorList>
    </citation>
    <scope>NUCLEOTIDE SEQUENCE [LARGE SCALE GENOMIC DNA]</scope>
    <source>
        <strain evidence="2 3">DSM 14590</strain>
    </source>
</reference>
<feature type="transmembrane region" description="Helical" evidence="1">
    <location>
        <begin position="223"/>
        <end position="244"/>
    </location>
</feature>
<comment type="caution">
    <text evidence="2">The sequence shown here is derived from an EMBL/GenBank/DDBJ whole genome shotgun (WGS) entry which is preliminary data.</text>
</comment>
<feature type="transmembrane region" description="Helical" evidence="1">
    <location>
        <begin position="7"/>
        <end position="24"/>
    </location>
</feature>
<gene>
    <name evidence="2" type="ORF">HNR78_000605</name>
</gene>
<keyword evidence="3" id="KW-1185">Reference proteome</keyword>
<feature type="transmembrane region" description="Helical" evidence="1">
    <location>
        <begin position="187"/>
        <end position="211"/>
    </location>
</feature>
<evidence type="ECO:0000313" key="3">
    <source>
        <dbReference type="Proteomes" id="UP000613002"/>
    </source>
</evidence>
<organism evidence="2 3">
    <name type="scientific">Parageobacillus toebii NBRC 107807</name>
    <dbReference type="NCBI Taxonomy" id="1223503"/>
    <lineage>
        <taxon>Bacteria</taxon>
        <taxon>Bacillati</taxon>
        <taxon>Bacillota</taxon>
        <taxon>Bacilli</taxon>
        <taxon>Bacillales</taxon>
        <taxon>Anoxybacillaceae</taxon>
        <taxon>Parageobacillus</taxon>
    </lineage>
</organism>
<proteinExistence type="predicted"/>
<dbReference type="PIRSF" id="PIRSF038991">
    <property type="entry name" value="Protein_AbrB"/>
    <property type="match status" value="1"/>
</dbReference>
<dbReference type="PANTHER" id="PTHR38457:SF1">
    <property type="entry name" value="REGULATOR ABRB-RELATED"/>
    <property type="match status" value="1"/>
</dbReference>
<dbReference type="InterPro" id="IPR017516">
    <property type="entry name" value="AbrB_dup"/>
</dbReference>
<evidence type="ECO:0008006" key="4">
    <source>
        <dbReference type="Google" id="ProtNLM"/>
    </source>
</evidence>
<dbReference type="Proteomes" id="UP000613002">
    <property type="component" value="Unassembled WGS sequence"/>
</dbReference>
<feature type="transmembrane region" description="Helical" evidence="1">
    <location>
        <begin position="325"/>
        <end position="343"/>
    </location>
</feature>
<dbReference type="RefSeq" id="WP_244319549.1">
    <property type="nucleotide sequence ID" value="NZ_BDAQ01000002.1"/>
</dbReference>
<evidence type="ECO:0000313" key="2">
    <source>
        <dbReference type="EMBL" id="MBB3867728.1"/>
    </source>
</evidence>
<dbReference type="GO" id="GO:0010468">
    <property type="term" value="P:regulation of gene expression"/>
    <property type="evidence" value="ECO:0007669"/>
    <property type="project" value="InterPro"/>
</dbReference>
<dbReference type="GO" id="GO:0016020">
    <property type="term" value="C:membrane"/>
    <property type="evidence" value="ECO:0007669"/>
    <property type="project" value="InterPro"/>
</dbReference>
<feature type="transmembrane region" description="Helical" evidence="1">
    <location>
        <begin position="149"/>
        <end position="167"/>
    </location>
</feature>
<keyword evidence="1" id="KW-0472">Membrane</keyword>
<dbReference type="PANTHER" id="PTHR38457">
    <property type="entry name" value="REGULATOR ABRB-RELATED"/>
    <property type="match status" value="1"/>
</dbReference>
<accession>A0AA89NPQ8</accession>
<dbReference type="AlphaFoldDB" id="A0AA89NPQ8"/>
<keyword evidence="1" id="KW-0812">Transmembrane</keyword>
<dbReference type="InterPro" id="IPR007820">
    <property type="entry name" value="AbrB_fam"/>
</dbReference>
<feature type="transmembrane region" description="Helical" evidence="1">
    <location>
        <begin position="81"/>
        <end position="101"/>
    </location>
</feature>
<sequence length="361" mass="38855">MERTTAMKVLETYIVAGLTGLLFYHLHSPIPWMLGAITGMLVWKTVIKRPVAAPKALSNSGLIVLGTYFGLSFTKETLLTIAPYIVPFLVATALLIAINIINSIAVTKWTHIDKVTSVFASVPGGLSEMVAASESLNANTALVTIFQTIRLLTVVFLVPTVVVHWLNGHASPGNATAQAAAVSSDGHYTWFLLSVFGALLLRNIIPAAYVVGPLAVTAVMHAAGVNLPLLPVWLIILAQISVGINMGERITLEDIKLGGKFSWVYFLLALVLIALSFGCGYVFAELTDLPLSTALLSLAPGGLVEMVLTAQTVGGDPAIVSSLQFVRLLLVIIVVPNVLKWVFRKFPYITETPWKNRSVRN</sequence>
<keyword evidence="1" id="KW-1133">Transmembrane helix</keyword>
<feature type="transmembrane region" description="Helical" evidence="1">
    <location>
        <begin position="264"/>
        <end position="284"/>
    </location>
</feature>
<evidence type="ECO:0000256" key="1">
    <source>
        <dbReference type="SAM" id="Phobius"/>
    </source>
</evidence>